<dbReference type="OrthoDB" id="283883at2759"/>
<name>A0A2H9TJM8_9FUNG</name>
<dbReference type="InterPro" id="IPR036388">
    <property type="entry name" value="WH-like_DNA-bd_sf"/>
</dbReference>
<protein>
    <recommendedName>
        <fullName evidence="4">Vacuolar-sorting protein SNF8</fullName>
    </recommendedName>
</protein>
<organism evidence="2 3">
    <name type="scientific">Paramicrosporidium saccamoebae</name>
    <dbReference type="NCBI Taxonomy" id="1246581"/>
    <lineage>
        <taxon>Eukaryota</taxon>
        <taxon>Fungi</taxon>
        <taxon>Fungi incertae sedis</taxon>
        <taxon>Cryptomycota</taxon>
        <taxon>Cryptomycota incertae sedis</taxon>
        <taxon>Paramicrosporidium</taxon>
    </lineage>
</organism>
<evidence type="ECO:0000313" key="2">
    <source>
        <dbReference type="EMBL" id="PJF17953.1"/>
    </source>
</evidence>
<dbReference type="AlphaFoldDB" id="A0A2H9TJM8"/>
<accession>A0A2H9TJM8</accession>
<dbReference type="GO" id="GO:0000814">
    <property type="term" value="C:ESCRT II complex"/>
    <property type="evidence" value="ECO:0007669"/>
    <property type="project" value="InterPro"/>
</dbReference>
<proteinExistence type="inferred from homology"/>
<dbReference type="SUPFAM" id="SSF46785">
    <property type="entry name" value="Winged helix' DNA-binding domain"/>
    <property type="match status" value="2"/>
</dbReference>
<dbReference type="InterPro" id="IPR036390">
    <property type="entry name" value="WH_DNA-bd_sf"/>
</dbReference>
<comment type="caution">
    <text evidence="2">The sequence shown here is derived from an EMBL/GenBank/DDBJ whole genome shotgun (WGS) entry which is preliminary data.</text>
</comment>
<gene>
    <name evidence="2" type="ORF">PSACC_02247</name>
</gene>
<dbReference type="GO" id="GO:0043328">
    <property type="term" value="P:protein transport to vacuole involved in ubiquitin-dependent protein catabolic process via the multivesicular body sorting pathway"/>
    <property type="evidence" value="ECO:0007669"/>
    <property type="project" value="TreeGrafter"/>
</dbReference>
<dbReference type="Gene3D" id="1.10.10.10">
    <property type="entry name" value="Winged helix-like DNA-binding domain superfamily/Winged helix DNA-binding domain"/>
    <property type="match status" value="2"/>
</dbReference>
<evidence type="ECO:0000313" key="3">
    <source>
        <dbReference type="Proteomes" id="UP000240830"/>
    </source>
</evidence>
<dbReference type="Gene3D" id="6.10.140.180">
    <property type="match status" value="1"/>
</dbReference>
<dbReference type="PANTHER" id="PTHR12806:SF0">
    <property type="entry name" value="VACUOLAR-SORTING PROTEIN SNF8"/>
    <property type="match status" value="1"/>
</dbReference>
<dbReference type="PANTHER" id="PTHR12806">
    <property type="entry name" value="EAP30 SUBUNIT OF ELL COMPLEX"/>
    <property type="match status" value="1"/>
</dbReference>
<dbReference type="InterPro" id="IPR016689">
    <property type="entry name" value="ESCRT-2_cplx_Snf8"/>
</dbReference>
<dbReference type="Proteomes" id="UP000240830">
    <property type="component" value="Unassembled WGS sequence"/>
</dbReference>
<dbReference type="EMBL" id="MTSL01000150">
    <property type="protein sequence ID" value="PJF17953.1"/>
    <property type="molecule type" value="Genomic_DNA"/>
</dbReference>
<evidence type="ECO:0000256" key="1">
    <source>
        <dbReference type="ARBA" id="ARBA00009834"/>
    </source>
</evidence>
<sequence length="226" mass="25327">MRRGVGIGGLQKQAAARAVASTQIEQLKSQLEVFKKSLEEFAHKHQKDIKKNPMLRGHFQKMCSSIGVDPLVSSKGFWADMLGCKSRLEVLRILTFSRNGSPVFGRGLRLKSQSTSFYLIFDFSDDISRAVATLRPLGSGYAIIDLGTRKALQSVPLELSPDGTKLLSVGESSGFVSQDCYETLGWQRERFERAIEALLSDGLAWIDKQMDTTQYWFPCFFKGFEL</sequence>
<keyword evidence="3" id="KW-1185">Reference proteome</keyword>
<dbReference type="STRING" id="1246581.A0A2H9TJM8"/>
<reference evidence="2 3" key="1">
    <citation type="submission" date="2016-10" db="EMBL/GenBank/DDBJ databases">
        <title>The genome of Paramicrosporidium saccamoebae is the missing link in understanding Cryptomycota and Microsporidia evolution.</title>
        <authorList>
            <person name="Quandt C.A."/>
            <person name="Beaudet D."/>
            <person name="Corsaro D."/>
            <person name="Michel R."/>
            <person name="Corradi N."/>
            <person name="James T."/>
        </authorList>
    </citation>
    <scope>NUCLEOTIDE SEQUENCE [LARGE SCALE GENOMIC DNA]</scope>
    <source>
        <strain evidence="2 3">KSL3</strain>
    </source>
</reference>
<dbReference type="InterPro" id="IPR040608">
    <property type="entry name" value="Snf8/Vps36"/>
</dbReference>
<evidence type="ECO:0008006" key="4">
    <source>
        <dbReference type="Google" id="ProtNLM"/>
    </source>
</evidence>
<dbReference type="Pfam" id="PF04157">
    <property type="entry name" value="EAP30"/>
    <property type="match status" value="2"/>
</dbReference>
<comment type="similarity">
    <text evidence="1">Belongs to the SNF8 family.</text>
</comment>